<keyword evidence="2" id="KW-1185">Reference proteome</keyword>
<dbReference type="KEGG" id="bsed:DN745_02985"/>
<sequence>MYLLNLLSEPKRLLRRLCAVRRDQVKEQLEAARFCGHDRARVSPALMLTGAIGLSALVGCEAPDPDTVEALASRLEQGAQRRFGGGQKTGMLRALEVSQRAVGVARAMRERPEPACAMRGVDGRAFRYDFELVLERHGPGKAGLEASWRETRRFRRAESGRLELVMNAQFRNPTMQPTDAPAKRALRWALADGQSYLSDDLREGAPQYYRREASFGEAAALEYAAFGTLQTLLDAAPGGWERVDAAHPTWTPGGQPLRCIKPIRGLQNAKNMQMQSPVIERNWLHQFGAVATLKEARFEVLRAAAAPEAAGNEADDAPANSRRLSLAWRLSDGATLKAKFRDSWAPTGAPLESLDTTNIIEVERDRSLFEAKQRLQEWRENAWIRSASEDETP</sequence>
<name>A0A2Z4FH75_9DELT</name>
<dbReference type="AlphaFoldDB" id="A0A2Z4FH75"/>
<gene>
    <name evidence="1" type="ORF">DN745_02985</name>
</gene>
<accession>A0A2Z4FH75</accession>
<proteinExistence type="predicted"/>
<dbReference type="EMBL" id="CP030032">
    <property type="protein sequence ID" value="AWV88361.1"/>
    <property type="molecule type" value="Genomic_DNA"/>
</dbReference>
<evidence type="ECO:0000313" key="1">
    <source>
        <dbReference type="EMBL" id="AWV88361.1"/>
    </source>
</evidence>
<evidence type="ECO:0000313" key="2">
    <source>
        <dbReference type="Proteomes" id="UP000249799"/>
    </source>
</evidence>
<dbReference type="Proteomes" id="UP000249799">
    <property type="component" value="Chromosome"/>
</dbReference>
<organism evidence="1 2">
    <name type="scientific">Bradymonas sediminis</name>
    <dbReference type="NCBI Taxonomy" id="1548548"/>
    <lineage>
        <taxon>Bacteria</taxon>
        <taxon>Deltaproteobacteria</taxon>
        <taxon>Bradymonadales</taxon>
        <taxon>Bradymonadaceae</taxon>
        <taxon>Bradymonas</taxon>
    </lineage>
</organism>
<protein>
    <submittedName>
        <fullName evidence="1">Uncharacterized protein</fullName>
    </submittedName>
</protein>
<reference evidence="1 2" key="1">
    <citation type="submission" date="2018-06" db="EMBL/GenBank/DDBJ databases">
        <title>Lujinxingia sediminis gen. nov. sp. nov., a new facultative anaerobic member of the class Deltaproteobacteria, and proposal of Lujinxingaceae fam. nov.</title>
        <authorList>
            <person name="Guo L.-Y."/>
            <person name="Li C.-M."/>
            <person name="Wang S."/>
            <person name="Du Z.-J."/>
        </authorList>
    </citation>
    <scope>NUCLEOTIDE SEQUENCE [LARGE SCALE GENOMIC DNA]</scope>
    <source>
        <strain evidence="1 2">FA350</strain>
    </source>
</reference>